<comment type="caution">
    <text evidence="2">The sequence shown here is derived from an EMBL/GenBank/DDBJ whole genome shotgun (WGS) entry which is preliminary data.</text>
</comment>
<reference evidence="2" key="1">
    <citation type="submission" date="2021-02" db="EMBL/GenBank/DDBJ databases">
        <title>First Annotated Genome of the Yellow-green Alga Tribonema minus.</title>
        <authorList>
            <person name="Mahan K.M."/>
        </authorList>
    </citation>
    <scope>NUCLEOTIDE SEQUENCE</scope>
    <source>
        <strain evidence="2">UTEX B ZZ1240</strain>
    </source>
</reference>
<dbReference type="OrthoDB" id="407947at2759"/>
<sequence>MIDSQAQGLPASYQRSYGSETAEDVPLTAGRDDSSSAGWSLRRKLTAGVGALALVVTLAAVMAPPSAVTTGGAASKPAALEASSTEEPPAFDELGRFVLRGYDDAKPWSSFLPGLGGKFGMPMWAFYVNRGQGIAAFGTENKEHPLMEFNSANKAYQNTPYTGFRTFLKVKRGDDEFIHQPFFPTPEGGKTCPVSKPQRDMLVGMNELELLEDASDLGLKTKVQYFTLPDEDFAALVRRTTFINTDPNEPVSLQILDGMPRLQPFGVTDWHLKNMGRTLEGWYKAFNYKESAHTLPFFKLTASVADSEEVTMVVEGNWALSYIEQDGELMDGSVHSLLPIVADPTTVFGQLDTPVDTPQGLVDKSVAELVGETMVTLARTPCALAAASVILQPGESVTVTSLYGRAKDQSTFTGQIAPLVSKRGYVSMKHNVATKLTDDLTAVMHTATANPVFDAHVRQMFLDNLLRGGYPIMMGDASRGEELKVYHTFSRIHGDLERDYNYFKLDLTYYSQGPGNFRDINQNRRTDVLLDPRVGDFNVRTFLSFVQSDAYNPLNVANAQFFIQDKDAVKKIVQKATGFDDVHLTGLLERPFRPGDLFLNMEEQNVELTMDREDFLNLAASEAVQVPQANFSQNGFWADHWTYHLDLVENYLTVFPEKEEQLLYDAEPVPFFQSPAQVNPRDKKYVLTNESAGTVRQYGCMAYDSYKTDTHRKMETLVDGIWQRYPTNSAKKHAIGSSRGETDALTDTDGEVYRISIAGKLAMLAVLKFAQLDPQGMGVEMEGGKPGWNDAMNGLPGMIGSGMPETFELLRLLHFMEKATRFGRSIRFPTEFSDLLTTILNELDAFHSDFQYWDNVATARELYRNVTTYQFSGEEQEWDARDLEDAFSTLVDKVQSGVDKAVKIMGGVTPTYFSYEVTDFDYVQDDSGKKTHDPMGRPYVRAKAFKVHKLPQFLEGNVRHFKVLKDHESKLTLYRQTRGSSIYDQHLKMYRLSESLDGQSFEIGRMMAFAPGWLENTSIWLHMSYKLYLELLRAGLFSEFWEEVQTGMTAFMDPAVFGRSPLEAASFIVSSFYPDDRLHGTGFLARLSGSTAEFLSMWHLMMQGPTPFVLDAKTGELNLKLEPALPSWLFKDDGTVSFMFLGGVTVTYHNPQKLDTWELGYPVSASIIAANGEVVEVDLNEGTIPAPYAEMTRDLGVSSIDIYF</sequence>
<evidence type="ECO:0000256" key="1">
    <source>
        <dbReference type="SAM" id="MobiDB-lite"/>
    </source>
</evidence>
<feature type="region of interest" description="Disordered" evidence="1">
    <location>
        <begin position="1"/>
        <end position="36"/>
    </location>
</feature>
<protein>
    <submittedName>
        <fullName evidence="2">Uncharacterized protein</fullName>
    </submittedName>
</protein>
<keyword evidence="3" id="KW-1185">Reference proteome</keyword>
<gene>
    <name evidence="2" type="ORF">JKP88DRAFT_48182</name>
</gene>
<proteinExistence type="predicted"/>
<dbReference type="GO" id="GO:0005975">
    <property type="term" value="P:carbohydrate metabolic process"/>
    <property type="evidence" value="ECO:0007669"/>
    <property type="project" value="InterPro"/>
</dbReference>
<dbReference type="AlphaFoldDB" id="A0A835YZA2"/>
<organism evidence="2 3">
    <name type="scientific">Tribonema minus</name>
    <dbReference type="NCBI Taxonomy" id="303371"/>
    <lineage>
        <taxon>Eukaryota</taxon>
        <taxon>Sar</taxon>
        <taxon>Stramenopiles</taxon>
        <taxon>Ochrophyta</taxon>
        <taxon>PX clade</taxon>
        <taxon>Xanthophyceae</taxon>
        <taxon>Tribonematales</taxon>
        <taxon>Tribonemataceae</taxon>
        <taxon>Tribonema</taxon>
    </lineage>
</organism>
<accession>A0A835YZA2</accession>
<evidence type="ECO:0000313" key="2">
    <source>
        <dbReference type="EMBL" id="KAG5184532.1"/>
    </source>
</evidence>
<dbReference type="InterPro" id="IPR008928">
    <property type="entry name" value="6-hairpin_glycosidase_sf"/>
</dbReference>
<name>A0A835YZA2_9STRA</name>
<dbReference type="SUPFAM" id="SSF48208">
    <property type="entry name" value="Six-hairpin glycosidases"/>
    <property type="match status" value="1"/>
</dbReference>
<dbReference type="EMBL" id="JAFCMP010000161">
    <property type="protein sequence ID" value="KAG5184532.1"/>
    <property type="molecule type" value="Genomic_DNA"/>
</dbReference>
<dbReference type="Proteomes" id="UP000664859">
    <property type="component" value="Unassembled WGS sequence"/>
</dbReference>
<evidence type="ECO:0000313" key="3">
    <source>
        <dbReference type="Proteomes" id="UP000664859"/>
    </source>
</evidence>
<feature type="compositionally biased region" description="Polar residues" evidence="1">
    <location>
        <begin position="1"/>
        <end position="19"/>
    </location>
</feature>